<keyword evidence="4" id="KW-0472">Membrane</keyword>
<dbReference type="OMA" id="MHISAIV"/>
<evidence type="ECO:0008006" key="7">
    <source>
        <dbReference type="Google" id="ProtNLM"/>
    </source>
</evidence>
<dbReference type="GO" id="GO:0012505">
    <property type="term" value="C:endomembrane system"/>
    <property type="evidence" value="ECO:0007669"/>
    <property type="project" value="UniProtKB-SubCell"/>
</dbReference>
<protein>
    <recommendedName>
        <fullName evidence="7">Clathrin/coatomer adaptor adaptin-like N-terminal domain-containing protein</fullName>
    </recommendedName>
</protein>
<sequence>MRVPPSFRLSAHPDRAEQILSQVSASLEVMASEAARVSLLWIMADFGQFIEGSIVLLDEISRDIGPSTSAELRLAVLSAAMRLFFKDPANMKQILSRILRFEIDAELPLAKADTRDRALFYLRLLHYSPEVAERIVGQPSATGAGQAGKTPADEQFLDFFEFNSLSVVFQRPAVSFTTPLPPFSSMLQRPRSAGPIGRVAGTSAASAPAADPLAGPLLGEAMAPAAGVSAGAGGTGHLLDVMDFSAGGRAGGASASPEDLASQLLGLDFSSATSTSAVALSGSPRSPMDELFGLDTPPTMPAGAAIAAATAPSASSPGTSALTPAALELDSGSFRRAWRQFAQPGQARQVTLPAPGHAGTLSADQLSLLFEAALEEQAKLTTFASGTVAANGALRLLMPTPLW</sequence>
<proteinExistence type="predicted"/>
<dbReference type="InterPro" id="IPR016024">
    <property type="entry name" value="ARM-type_fold"/>
</dbReference>
<dbReference type="InterPro" id="IPR026739">
    <property type="entry name" value="AP_beta"/>
</dbReference>
<evidence type="ECO:0000313" key="6">
    <source>
        <dbReference type="Proteomes" id="UP000030693"/>
    </source>
</evidence>
<dbReference type="OrthoDB" id="10254310at2759"/>
<dbReference type="GO" id="GO:0015031">
    <property type="term" value="P:protein transport"/>
    <property type="evidence" value="ECO:0007669"/>
    <property type="project" value="UniProtKB-KW"/>
</dbReference>
<dbReference type="Proteomes" id="UP000030693">
    <property type="component" value="Unassembled WGS sequence"/>
</dbReference>
<dbReference type="PANTHER" id="PTHR11134">
    <property type="entry name" value="ADAPTOR COMPLEX SUBUNIT BETA FAMILY MEMBER"/>
    <property type="match status" value="1"/>
</dbReference>
<dbReference type="Gene3D" id="1.25.10.10">
    <property type="entry name" value="Leucine-rich Repeat Variant"/>
    <property type="match status" value="1"/>
</dbReference>
<evidence type="ECO:0000256" key="1">
    <source>
        <dbReference type="ARBA" id="ARBA00004308"/>
    </source>
</evidence>
<evidence type="ECO:0000313" key="5">
    <source>
        <dbReference type="EMBL" id="KCV72603.1"/>
    </source>
</evidence>
<dbReference type="GeneID" id="20524912"/>
<organism evidence="5">
    <name type="scientific">Fonticula alba</name>
    <name type="common">Slime mold</name>
    <dbReference type="NCBI Taxonomy" id="691883"/>
    <lineage>
        <taxon>Eukaryota</taxon>
        <taxon>Rotosphaerida</taxon>
        <taxon>Fonticulaceae</taxon>
        <taxon>Fonticula</taxon>
    </lineage>
</organism>
<keyword evidence="2" id="KW-0813">Transport</keyword>
<dbReference type="RefSeq" id="XP_009492304.1">
    <property type="nucleotide sequence ID" value="XM_009494029.1"/>
</dbReference>
<dbReference type="InterPro" id="IPR011989">
    <property type="entry name" value="ARM-like"/>
</dbReference>
<evidence type="ECO:0000256" key="3">
    <source>
        <dbReference type="ARBA" id="ARBA00022927"/>
    </source>
</evidence>
<comment type="subcellular location">
    <subcellularLocation>
        <location evidence="1">Endomembrane system</location>
    </subcellularLocation>
</comment>
<dbReference type="AlphaFoldDB" id="A0A058ZF92"/>
<dbReference type="EMBL" id="KB932201">
    <property type="protein sequence ID" value="KCV72603.1"/>
    <property type="molecule type" value="Genomic_DNA"/>
</dbReference>
<dbReference type="SUPFAM" id="SSF48371">
    <property type="entry name" value="ARM repeat"/>
    <property type="match status" value="1"/>
</dbReference>
<keyword evidence="6" id="KW-1185">Reference proteome</keyword>
<gene>
    <name evidence="5" type="ORF">H696_00187</name>
</gene>
<name>A0A058ZF92_FONAL</name>
<reference evidence="5" key="1">
    <citation type="submission" date="2013-04" db="EMBL/GenBank/DDBJ databases">
        <title>The Genome Sequence of Fonticula alba ATCC 38817.</title>
        <authorList>
            <consortium name="The Broad Institute Genomics Platform"/>
            <person name="Russ C."/>
            <person name="Cuomo C."/>
            <person name="Burger G."/>
            <person name="Gray M.W."/>
            <person name="Holland P.W.H."/>
            <person name="King N."/>
            <person name="Lang F.B.F."/>
            <person name="Roger A.J."/>
            <person name="Ruiz-Trillo I."/>
            <person name="Brown M."/>
            <person name="Walker B."/>
            <person name="Young S."/>
            <person name="Zeng Q."/>
            <person name="Gargeya S."/>
            <person name="Fitzgerald M."/>
            <person name="Haas B."/>
            <person name="Abouelleil A."/>
            <person name="Allen A.W."/>
            <person name="Alvarado L."/>
            <person name="Arachchi H.M."/>
            <person name="Berlin A.M."/>
            <person name="Chapman S.B."/>
            <person name="Gainer-Dewar J."/>
            <person name="Goldberg J."/>
            <person name="Griggs A."/>
            <person name="Gujja S."/>
            <person name="Hansen M."/>
            <person name="Howarth C."/>
            <person name="Imamovic A."/>
            <person name="Ireland A."/>
            <person name="Larimer J."/>
            <person name="McCowan C."/>
            <person name="Murphy C."/>
            <person name="Pearson M."/>
            <person name="Poon T.W."/>
            <person name="Priest M."/>
            <person name="Roberts A."/>
            <person name="Saif S."/>
            <person name="Shea T."/>
            <person name="Sisk P."/>
            <person name="Sykes S."/>
            <person name="Wortman J."/>
            <person name="Nusbaum C."/>
            <person name="Birren B."/>
        </authorList>
    </citation>
    <scope>NUCLEOTIDE SEQUENCE [LARGE SCALE GENOMIC DNA]</scope>
    <source>
        <strain evidence="5">ATCC 38817</strain>
    </source>
</reference>
<accession>A0A058ZF92</accession>
<evidence type="ECO:0000256" key="4">
    <source>
        <dbReference type="ARBA" id="ARBA00023136"/>
    </source>
</evidence>
<dbReference type="GO" id="GO:0016192">
    <property type="term" value="P:vesicle-mediated transport"/>
    <property type="evidence" value="ECO:0007669"/>
    <property type="project" value="InterPro"/>
</dbReference>
<evidence type="ECO:0000256" key="2">
    <source>
        <dbReference type="ARBA" id="ARBA00022448"/>
    </source>
</evidence>
<keyword evidence="3" id="KW-0653">Protein transport</keyword>
<dbReference type="STRING" id="691883.A0A058ZF92"/>
<dbReference type="eggNOG" id="KOG1061">
    <property type="taxonomic scope" value="Eukaryota"/>
</dbReference>